<dbReference type="Proteomes" id="UP000887580">
    <property type="component" value="Unplaced"/>
</dbReference>
<organism evidence="1 2">
    <name type="scientific">Panagrolaimus sp. PS1159</name>
    <dbReference type="NCBI Taxonomy" id="55785"/>
    <lineage>
        <taxon>Eukaryota</taxon>
        <taxon>Metazoa</taxon>
        <taxon>Ecdysozoa</taxon>
        <taxon>Nematoda</taxon>
        <taxon>Chromadorea</taxon>
        <taxon>Rhabditida</taxon>
        <taxon>Tylenchina</taxon>
        <taxon>Panagrolaimomorpha</taxon>
        <taxon>Panagrolaimoidea</taxon>
        <taxon>Panagrolaimidae</taxon>
        <taxon>Panagrolaimus</taxon>
    </lineage>
</organism>
<dbReference type="WBParaSite" id="PS1159_v2.g6279.t1">
    <property type="protein sequence ID" value="PS1159_v2.g6279.t1"/>
    <property type="gene ID" value="PS1159_v2.g6279"/>
</dbReference>
<evidence type="ECO:0000313" key="1">
    <source>
        <dbReference type="Proteomes" id="UP000887580"/>
    </source>
</evidence>
<protein>
    <submittedName>
        <fullName evidence="2">Major sperm protein</fullName>
    </submittedName>
</protein>
<reference evidence="2" key="1">
    <citation type="submission" date="2022-11" db="UniProtKB">
        <authorList>
            <consortium name="WormBaseParasite"/>
        </authorList>
    </citation>
    <scope>IDENTIFICATION</scope>
</reference>
<evidence type="ECO:0000313" key="2">
    <source>
        <dbReference type="WBParaSite" id="PS1159_v2.g6279.t1"/>
    </source>
</evidence>
<accession>A0AC35GKI6</accession>
<proteinExistence type="predicted"/>
<name>A0AC35GKI6_9BILA</name>
<sequence length="176" mass="19797">MKTTRPLLFKMRPVFGMIEKNQDKTIRLIFKGFAENEKPPCTRDRFTIVVAPAPENCIDPSRVWKQQKCPEVLTQTARKVLKIEYGEEDRSKIVSAPRCRFTPEELARLRKKFPDLLEHVLVMLPPSALDPDDSPAALAAPAKTKSPQPDSNNNNDKKKGTTKDGTEESSSSSSED</sequence>